<comment type="similarity">
    <text evidence="1">Belongs to the short-chain dehydrogenases/reductases (SDR) family.</text>
</comment>
<dbReference type="PANTHER" id="PTHR42760">
    <property type="entry name" value="SHORT-CHAIN DEHYDROGENASES/REDUCTASES FAMILY MEMBER"/>
    <property type="match status" value="1"/>
</dbReference>
<dbReference type="EMBL" id="CAFBOS010000180">
    <property type="protein sequence ID" value="CAB5014195.1"/>
    <property type="molecule type" value="Genomic_DNA"/>
</dbReference>
<proteinExistence type="inferred from homology"/>
<evidence type="ECO:0000313" key="3">
    <source>
        <dbReference type="EMBL" id="CAB4736548.1"/>
    </source>
</evidence>
<reference evidence="6" key="1">
    <citation type="submission" date="2020-05" db="EMBL/GenBank/DDBJ databases">
        <authorList>
            <person name="Chiriac C."/>
            <person name="Salcher M."/>
            <person name="Ghai R."/>
            <person name="Kavagutti S V."/>
        </authorList>
    </citation>
    <scope>NUCLEOTIDE SEQUENCE</scope>
</reference>
<dbReference type="InterPro" id="IPR036291">
    <property type="entry name" value="NAD(P)-bd_dom_sf"/>
</dbReference>
<organism evidence="6">
    <name type="scientific">freshwater metagenome</name>
    <dbReference type="NCBI Taxonomy" id="449393"/>
    <lineage>
        <taxon>unclassified sequences</taxon>
        <taxon>metagenomes</taxon>
        <taxon>ecological metagenomes</taxon>
    </lineage>
</organism>
<dbReference type="FunFam" id="3.40.50.720:FF:000084">
    <property type="entry name" value="Short-chain dehydrogenase reductase"/>
    <property type="match status" value="1"/>
</dbReference>
<evidence type="ECO:0000256" key="2">
    <source>
        <dbReference type="ARBA" id="ARBA00023002"/>
    </source>
</evidence>
<dbReference type="EMBL" id="CAFBMH010000117">
    <property type="protein sequence ID" value="CAB4926513.1"/>
    <property type="molecule type" value="Genomic_DNA"/>
</dbReference>
<gene>
    <name evidence="3" type="ORF">UFOPK2754_00861</name>
    <name evidence="4" type="ORF">UFOPK3139_02244</name>
    <name evidence="5" type="ORF">UFOPK3543_02400</name>
    <name evidence="6" type="ORF">UFOPK3967_02402</name>
</gene>
<dbReference type="PRINTS" id="PR00081">
    <property type="entry name" value="GDHRDH"/>
</dbReference>
<dbReference type="CDD" id="cd05233">
    <property type="entry name" value="SDR_c"/>
    <property type="match status" value="1"/>
</dbReference>
<dbReference type="AlphaFoldDB" id="A0A6J7QBA5"/>
<protein>
    <submittedName>
        <fullName evidence="6">Unannotated protein</fullName>
    </submittedName>
</protein>
<sequence length="268" mass="27895">MDASISKAFDLSGRVAVVTGAGGGIGREAAALFAAAGARVVIGDVKADGLFDTVRLVEAVGGRAIAVPTDVSKRSEVEALVQTAAQEFGSVDIMANVAGIIRNNLVVDTSEDELDAVIAVNLKGVYFGCAAAARVMIAQQRGSIINVASTGMDMPVPSLSCYALTKAAVAMLTRTLATEVGPHGVRVNGIAPGFTDTPMTQRTWKSTDGFVDEQARDDMWKLRSAQSPLNRIGNARDQAMQMLYLASDASAFVTGQILRANGGVSMMP</sequence>
<dbReference type="PRINTS" id="PR00080">
    <property type="entry name" value="SDRFAMILY"/>
</dbReference>
<dbReference type="PANTHER" id="PTHR42760:SF133">
    <property type="entry name" value="3-OXOACYL-[ACYL-CARRIER-PROTEIN] REDUCTASE"/>
    <property type="match status" value="1"/>
</dbReference>
<dbReference type="GO" id="GO:0006633">
    <property type="term" value="P:fatty acid biosynthetic process"/>
    <property type="evidence" value="ECO:0007669"/>
    <property type="project" value="TreeGrafter"/>
</dbReference>
<evidence type="ECO:0000313" key="6">
    <source>
        <dbReference type="EMBL" id="CAB5014195.1"/>
    </source>
</evidence>
<dbReference type="SUPFAM" id="SSF51735">
    <property type="entry name" value="NAD(P)-binding Rossmann-fold domains"/>
    <property type="match status" value="1"/>
</dbReference>
<dbReference type="GO" id="GO:0016616">
    <property type="term" value="F:oxidoreductase activity, acting on the CH-OH group of donors, NAD or NADP as acceptor"/>
    <property type="evidence" value="ECO:0007669"/>
    <property type="project" value="TreeGrafter"/>
</dbReference>
<dbReference type="InterPro" id="IPR002347">
    <property type="entry name" value="SDR_fam"/>
</dbReference>
<name>A0A6J7QBA5_9ZZZZ</name>
<evidence type="ECO:0000256" key="1">
    <source>
        <dbReference type="ARBA" id="ARBA00006484"/>
    </source>
</evidence>
<dbReference type="EMBL" id="CAFABA010000107">
    <property type="protein sequence ID" value="CAB4834913.1"/>
    <property type="molecule type" value="Genomic_DNA"/>
</dbReference>
<dbReference type="NCBIfam" id="NF005559">
    <property type="entry name" value="PRK07231.1"/>
    <property type="match status" value="1"/>
</dbReference>
<evidence type="ECO:0000313" key="4">
    <source>
        <dbReference type="EMBL" id="CAB4834913.1"/>
    </source>
</evidence>
<keyword evidence="2" id="KW-0560">Oxidoreductase</keyword>
<evidence type="ECO:0000313" key="5">
    <source>
        <dbReference type="EMBL" id="CAB4926513.1"/>
    </source>
</evidence>
<dbReference type="GO" id="GO:0048038">
    <property type="term" value="F:quinone binding"/>
    <property type="evidence" value="ECO:0007669"/>
    <property type="project" value="TreeGrafter"/>
</dbReference>
<dbReference type="EMBL" id="CAEZYR010000023">
    <property type="protein sequence ID" value="CAB4736548.1"/>
    <property type="molecule type" value="Genomic_DNA"/>
</dbReference>
<dbReference type="Gene3D" id="3.40.50.720">
    <property type="entry name" value="NAD(P)-binding Rossmann-like Domain"/>
    <property type="match status" value="1"/>
</dbReference>
<accession>A0A6J7QBA5</accession>
<dbReference type="Pfam" id="PF13561">
    <property type="entry name" value="adh_short_C2"/>
    <property type="match status" value="1"/>
</dbReference>